<name>A0A8H3UKC8_VENIN</name>
<comment type="caution">
    <text evidence="2">The sequence shown here is derived from an EMBL/GenBank/DDBJ whole genome shotgun (WGS) entry which is preliminary data.</text>
</comment>
<dbReference type="Proteomes" id="UP000490939">
    <property type="component" value="Unassembled WGS sequence"/>
</dbReference>
<organism evidence="2 3">
    <name type="scientific">Venturia inaequalis</name>
    <name type="common">Apple scab fungus</name>
    <dbReference type="NCBI Taxonomy" id="5025"/>
    <lineage>
        <taxon>Eukaryota</taxon>
        <taxon>Fungi</taxon>
        <taxon>Dikarya</taxon>
        <taxon>Ascomycota</taxon>
        <taxon>Pezizomycotina</taxon>
        <taxon>Dothideomycetes</taxon>
        <taxon>Pleosporomycetidae</taxon>
        <taxon>Venturiales</taxon>
        <taxon>Venturiaceae</taxon>
        <taxon>Venturia</taxon>
    </lineage>
</organism>
<gene>
    <name evidence="2" type="ORF">EG327_009936</name>
</gene>
<feature type="region of interest" description="Disordered" evidence="1">
    <location>
        <begin position="285"/>
        <end position="340"/>
    </location>
</feature>
<feature type="compositionally biased region" description="Basic and acidic residues" evidence="1">
    <location>
        <begin position="1"/>
        <end position="14"/>
    </location>
</feature>
<feature type="region of interest" description="Disordered" evidence="1">
    <location>
        <begin position="1"/>
        <end position="48"/>
    </location>
</feature>
<feature type="compositionally biased region" description="Low complexity" evidence="1">
    <location>
        <begin position="616"/>
        <end position="630"/>
    </location>
</feature>
<feature type="compositionally biased region" description="Polar residues" evidence="1">
    <location>
        <begin position="542"/>
        <end position="565"/>
    </location>
</feature>
<evidence type="ECO:0000313" key="3">
    <source>
        <dbReference type="Proteomes" id="UP000490939"/>
    </source>
</evidence>
<accession>A0A8H3UKC8</accession>
<feature type="region of interest" description="Disordered" evidence="1">
    <location>
        <begin position="359"/>
        <end position="668"/>
    </location>
</feature>
<proteinExistence type="predicted"/>
<evidence type="ECO:0000256" key="1">
    <source>
        <dbReference type="SAM" id="MobiDB-lite"/>
    </source>
</evidence>
<feature type="compositionally biased region" description="Acidic residues" evidence="1">
    <location>
        <begin position="21"/>
        <end position="32"/>
    </location>
</feature>
<dbReference type="EMBL" id="WNWR01000684">
    <property type="protein sequence ID" value="KAE9971265.1"/>
    <property type="molecule type" value="Genomic_DNA"/>
</dbReference>
<feature type="compositionally biased region" description="Basic and acidic residues" evidence="1">
    <location>
        <begin position="372"/>
        <end position="430"/>
    </location>
</feature>
<evidence type="ECO:0000313" key="2">
    <source>
        <dbReference type="EMBL" id="KAE9971265.1"/>
    </source>
</evidence>
<reference evidence="2 3" key="1">
    <citation type="submission" date="2019-07" db="EMBL/GenBank/DDBJ databases">
        <title>Venturia inaequalis Genome Resource.</title>
        <authorList>
            <person name="Lichtner F.J."/>
        </authorList>
    </citation>
    <scope>NUCLEOTIDE SEQUENCE [LARGE SCALE GENOMIC DNA]</scope>
    <source>
        <strain evidence="2 3">DMI_063113</strain>
    </source>
</reference>
<dbReference type="AlphaFoldDB" id="A0A8H3UKC8"/>
<feature type="compositionally biased region" description="Low complexity" evidence="1">
    <location>
        <begin position="488"/>
        <end position="505"/>
    </location>
</feature>
<feature type="compositionally biased region" description="Basic and acidic residues" evidence="1">
    <location>
        <begin position="521"/>
        <end position="534"/>
    </location>
</feature>
<sequence length="700" mass="77914">MATLQERAHARYDYSGRPSTEVDEEASDDDEPETPKHPIASMQGPFTESIEDAALPETPNRPDRLRKLNAKARRARLLDANQPIDTYNATWRAAPEARYHPLTKILAQIAFGVHLLHQQLAKSDEEVVKILQRHVDEIDHFVATTEEDLDLALADIKERINYLKLPLEHVKIFDAMLDDKQFRTSIIDGNDRIEQVVDRTGTLMNDLHVDIKKAMDSTAEMKHYLDRIAGHWPEDDAGSMEIYHTMQANAEGWLQCLGTLQMKGNSLGVVIAQLGRILNEISKRAGTASRRSLVPGHFKDSQSQRSSRAPTHAHSRRGSTTSRNTQREIRSPAPLSRYSKREMKALPQDPDMVARAVEATLPPQEKKKPRSHKQEGKTRSRRQEEKTPSVRHEEKTLSVRQEEKTPSVRQEEKTPSIKQEEKSRSHRYQDKMPSQRYEHPRPTPIVPTVARSLAGSSSSSPKQKPKTRTKKAPPPPIRTSEKFGNFMRSASASASALSPRLLSPRFPKDSDSKSVSASSAKSEKRLESKPESTLKRARGSLMQRNYANSLGATSKPQQQEYQNQPPAGELSGLSSGGVDSAYSSGTDADRRPNTSPDPTPSLRPPANFALFPSTPPSLASSIRSPRSISSNHDTDKESVIMALPPMSHKPVLEPSPLRRGSLPGPGLKKKGSLASLLAFFKRHKGEKPVAPVATPIYELP</sequence>
<keyword evidence="3" id="KW-1185">Reference proteome</keyword>
<protein>
    <submittedName>
        <fullName evidence="2">Uncharacterized protein</fullName>
    </submittedName>
</protein>